<keyword evidence="2" id="KW-0808">Transferase</keyword>
<keyword evidence="13" id="KW-1185">Reference proteome</keyword>
<dbReference type="SUPFAM" id="SSF46919">
    <property type="entry name" value="N-terminal Zn binding domain of HIV integrase"/>
    <property type="match status" value="1"/>
</dbReference>
<dbReference type="GO" id="GO:0016787">
    <property type="term" value="F:hydrolase activity"/>
    <property type="evidence" value="ECO:0007669"/>
    <property type="project" value="UniProtKB-KW"/>
</dbReference>
<keyword evidence="6" id="KW-0255">Endonuclease</keyword>
<gene>
    <name evidence="12" type="primary">Ervk6_0</name>
    <name evidence="12" type="ORF">ROSBEN_R15341</name>
</gene>
<dbReference type="EMBL" id="VXAI01000347">
    <property type="protein sequence ID" value="NXJ69513.1"/>
    <property type="molecule type" value="Genomic_DNA"/>
</dbReference>
<dbReference type="GO" id="GO:0035613">
    <property type="term" value="F:RNA stem-loop binding"/>
    <property type="evidence" value="ECO:0007669"/>
    <property type="project" value="TreeGrafter"/>
</dbReference>
<evidence type="ECO:0000259" key="10">
    <source>
        <dbReference type="PROSITE" id="PS50876"/>
    </source>
</evidence>
<protein>
    <recommendedName>
        <fullName evidence="1">RNA-directed DNA polymerase</fullName>
        <ecNumber evidence="1">2.7.7.49</ecNumber>
    </recommendedName>
</protein>
<dbReference type="InterPro" id="IPR003308">
    <property type="entry name" value="Integrase_Zn-bd_dom_N"/>
</dbReference>
<evidence type="ECO:0000256" key="6">
    <source>
        <dbReference type="ARBA" id="ARBA00022759"/>
    </source>
</evidence>
<dbReference type="GO" id="GO:0003964">
    <property type="term" value="F:RNA-directed DNA polymerase activity"/>
    <property type="evidence" value="ECO:0007669"/>
    <property type="project" value="UniProtKB-KW"/>
</dbReference>
<dbReference type="PANTHER" id="PTHR41694:SF3">
    <property type="entry name" value="RNA-DIRECTED DNA POLYMERASE-RELATED"/>
    <property type="match status" value="1"/>
</dbReference>
<keyword evidence="8" id="KW-0695">RNA-directed DNA polymerase</keyword>
<feature type="non-terminal residue" evidence="12">
    <location>
        <position position="113"/>
    </location>
</feature>
<name>A0A7L0DCV4_9CHAR</name>
<dbReference type="AlphaFoldDB" id="A0A7L0DCV4"/>
<evidence type="ECO:0000256" key="8">
    <source>
        <dbReference type="ARBA" id="ARBA00022918"/>
    </source>
</evidence>
<dbReference type="GO" id="GO:0015074">
    <property type="term" value="P:DNA integration"/>
    <property type="evidence" value="ECO:0007669"/>
    <property type="project" value="InterPro"/>
</dbReference>
<dbReference type="Gene3D" id="3.30.420.10">
    <property type="entry name" value="Ribonuclease H-like superfamily/Ribonuclease H"/>
    <property type="match status" value="1"/>
</dbReference>
<dbReference type="Pfam" id="PF02022">
    <property type="entry name" value="Integrase_Zn"/>
    <property type="match status" value="1"/>
</dbReference>
<accession>A0A7L0DCV4</accession>
<reference evidence="12 13" key="1">
    <citation type="submission" date="2019-09" db="EMBL/GenBank/DDBJ databases">
        <title>Bird 10,000 Genomes (B10K) Project - Family phase.</title>
        <authorList>
            <person name="Zhang G."/>
        </authorList>
    </citation>
    <scope>NUCLEOTIDE SEQUENCE [LARGE SCALE GENOMIC DNA]</scope>
    <source>
        <strain evidence="12">B10K-DU-006-20</strain>
        <tissue evidence="12">Mixed tissue sample</tissue>
    </source>
</reference>
<organism evidence="12 13">
    <name type="scientific">Rostratula benghalensis</name>
    <name type="common">greater painted-snipe</name>
    <dbReference type="NCBI Taxonomy" id="118793"/>
    <lineage>
        <taxon>Eukaryota</taxon>
        <taxon>Metazoa</taxon>
        <taxon>Chordata</taxon>
        <taxon>Craniata</taxon>
        <taxon>Vertebrata</taxon>
        <taxon>Euteleostomi</taxon>
        <taxon>Archelosauria</taxon>
        <taxon>Archosauria</taxon>
        <taxon>Dinosauria</taxon>
        <taxon>Saurischia</taxon>
        <taxon>Theropoda</taxon>
        <taxon>Coelurosauria</taxon>
        <taxon>Aves</taxon>
        <taxon>Neognathae</taxon>
        <taxon>Neoaves</taxon>
        <taxon>Charadriiformes</taxon>
        <taxon>Rostratulidae</taxon>
        <taxon>Rostratula</taxon>
    </lineage>
</organism>
<keyword evidence="7" id="KW-0378">Hydrolase</keyword>
<evidence type="ECO:0000256" key="1">
    <source>
        <dbReference type="ARBA" id="ARBA00012493"/>
    </source>
</evidence>
<dbReference type="EC" id="2.7.7.49" evidence="1"/>
<sequence length="113" mass="12600">SFVGNQIIDNLVSYTVVPDWFAQAQNSQMFFHQSSKVLAHQFNLSLSEAKRIVQTCPDCHGQALGMGMGVNPHGLQSLQTWQMDITHVPSFGLLKYLHVTTDTFSHAVWATPL</sequence>
<evidence type="ECO:0000259" key="11">
    <source>
        <dbReference type="PROSITE" id="PS50994"/>
    </source>
</evidence>
<keyword evidence="4" id="KW-0540">Nuclease</keyword>
<evidence type="ECO:0000313" key="12">
    <source>
        <dbReference type="EMBL" id="NXJ69513.1"/>
    </source>
</evidence>
<dbReference type="InterPro" id="IPR017856">
    <property type="entry name" value="Integrase-like_N"/>
</dbReference>
<dbReference type="GO" id="GO:0008270">
    <property type="term" value="F:zinc ion binding"/>
    <property type="evidence" value="ECO:0007669"/>
    <property type="project" value="UniProtKB-KW"/>
</dbReference>
<dbReference type="InterPro" id="IPR036397">
    <property type="entry name" value="RNaseH_sf"/>
</dbReference>
<dbReference type="Gene3D" id="1.10.10.200">
    <property type="match status" value="1"/>
</dbReference>
<feature type="domain" description="Integrase catalytic" evidence="11">
    <location>
        <begin position="68"/>
        <end position="113"/>
    </location>
</feature>
<evidence type="ECO:0000256" key="5">
    <source>
        <dbReference type="ARBA" id="ARBA00022723"/>
    </source>
</evidence>
<dbReference type="InterPro" id="IPR012337">
    <property type="entry name" value="RNaseH-like_sf"/>
</dbReference>
<keyword evidence="5" id="KW-0479">Metal-binding</keyword>
<proteinExistence type="predicted"/>
<evidence type="ECO:0000256" key="2">
    <source>
        <dbReference type="ARBA" id="ARBA00022679"/>
    </source>
</evidence>
<evidence type="ECO:0000256" key="9">
    <source>
        <dbReference type="PROSITE-ProRule" id="PRU00450"/>
    </source>
</evidence>
<keyword evidence="9" id="KW-0863">Zinc-finger</keyword>
<comment type="caution">
    <text evidence="12">The sequence shown here is derived from an EMBL/GenBank/DDBJ whole genome shotgun (WGS) entry which is preliminary data.</text>
</comment>
<dbReference type="Proteomes" id="UP000545435">
    <property type="component" value="Unassembled WGS sequence"/>
</dbReference>
<evidence type="ECO:0000256" key="3">
    <source>
        <dbReference type="ARBA" id="ARBA00022695"/>
    </source>
</evidence>
<dbReference type="InterPro" id="IPR001584">
    <property type="entry name" value="Integrase_cat-core"/>
</dbReference>
<evidence type="ECO:0000256" key="7">
    <source>
        <dbReference type="ARBA" id="ARBA00022801"/>
    </source>
</evidence>
<keyword evidence="9" id="KW-0862">Zinc</keyword>
<dbReference type="GO" id="GO:0004519">
    <property type="term" value="F:endonuclease activity"/>
    <property type="evidence" value="ECO:0007669"/>
    <property type="project" value="UniProtKB-KW"/>
</dbReference>
<feature type="non-terminal residue" evidence="12">
    <location>
        <position position="1"/>
    </location>
</feature>
<dbReference type="PANTHER" id="PTHR41694">
    <property type="entry name" value="ENDOGENOUS RETROVIRUS GROUP K MEMBER POL PROTEIN"/>
    <property type="match status" value="1"/>
</dbReference>
<keyword evidence="3" id="KW-0548">Nucleotidyltransferase</keyword>
<evidence type="ECO:0000313" key="13">
    <source>
        <dbReference type="Proteomes" id="UP000545435"/>
    </source>
</evidence>
<dbReference type="SUPFAM" id="SSF53098">
    <property type="entry name" value="Ribonuclease H-like"/>
    <property type="match status" value="1"/>
</dbReference>
<feature type="domain" description="Integrase-type" evidence="10">
    <location>
        <begin position="19"/>
        <end position="60"/>
    </location>
</feature>
<evidence type="ECO:0000256" key="4">
    <source>
        <dbReference type="ARBA" id="ARBA00022722"/>
    </source>
</evidence>
<dbReference type="PROSITE" id="PS50994">
    <property type="entry name" value="INTEGRASE"/>
    <property type="match status" value="1"/>
</dbReference>
<dbReference type="PROSITE" id="PS50876">
    <property type="entry name" value="ZF_INTEGRASE"/>
    <property type="match status" value="1"/>
</dbReference>